<organism evidence="13 14">
    <name type="scientific">Eragrostis curvula</name>
    <name type="common">weeping love grass</name>
    <dbReference type="NCBI Taxonomy" id="38414"/>
    <lineage>
        <taxon>Eukaryota</taxon>
        <taxon>Viridiplantae</taxon>
        <taxon>Streptophyta</taxon>
        <taxon>Embryophyta</taxon>
        <taxon>Tracheophyta</taxon>
        <taxon>Spermatophyta</taxon>
        <taxon>Magnoliopsida</taxon>
        <taxon>Liliopsida</taxon>
        <taxon>Poales</taxon>
        <taxon>Poaceae</taxon>
        <taxon>PACMAD clade</taxon>
        <taxon>Chloridoideae</taxon>
        <taxon>Eragrostideae</taxon>
        <taxon>Eragrostidinae</taxon>
        <taxon>Eragrostis</taxon>
    </lineage>
</organism>
<keyword evidence="5" id="KW-0611">Plant defense</keyword>
<evidence type="ECO:0000256" key="1">
    <source>
        <dbReference type="ARBA" id="ARBA00008894"/>
    </source>
</evidence>
<comment type="caution">
    <text evidence="13">The sequence shown here is derived from an EMBL/GenBank/DDBJ whole genome shotgun (WGS) entry which is preliminary data.</text>
</comment>
<dbReference type="Gramene" id="TVU23544">
    <property type="protein sequence ID" value="TVU23544"/>
    <property type="gene ID" value="EJB05_25918"/>
</dbReference>
<dbReference type="SMART" id="SM00369">
    <property type="entry name" value="LRR_TYP"/>
    <property type="match status" value="5"/>
</dbReference>
<dbReference type="Pfam" id="PF00931">
    <property type="entry name" value="NB-ARC"/>
    <property type="match status" value="2"/>
</dbReference>
<evidence type="ECO:0000256" key="4">
    <source>
        <dbReference type="ARBA" id="ARBA00022741"/>
    </source>
</evidence>
<reference evidence="13 14" key="1">
    <citation type="journal article" date="2019" name="Sci. Rep.">
        <title>A high-quality genome of Eragrostis curvula grass provides insights into Poaceae evolution and supports new strategies to enhance forage quality.</title>
        <authorList>
            <person name="Carballo J."/>
            <person name="Santos B.A.C.M."/>
            <person name="Zappacosta D."/>
            <person name="Garbus I."/>
            <person name="Selva J.P."/>
            <person name="Gallo C.A."/>
            <person name="Diaz A."/>
            <person name="Albertini E."/>
            <person name="Caccamo M."/>
            <person name="Echenique V."/>
        </authorList>
    </citation>
    <scope>NUCLEOTIDE SEQUENCE [LARGE SCALE GENOMIC DNA]</scope>
    <source>
        <strain evidence="14">cv. Victoria</strain>
        <tissue evidence="13">Leaf</tissue>
    </source>
</reference>
<dbReference type="PANTHER" id="PTHR36766:SF70">
    <property type="entry name" value="DISEASE RESISTANCE PROTEIN RGA4"/>
    <property type="match status" value="1"/>
</dbReference>
<keyword evidence="6" id="KW-0067">ATP-binding</keyword>
<evidence type="ECO:0000256" key="2">
    <source>
        <dbReference type="ARBA" id="ARBA00022614"/>
    </source>
</evidence>
<evidence type="ECO:0000259" key="11">
    <source>
        <dbReference type="Pfam" id="PF23559"/>
    </source>
</evidence>
<dbReference type="GO" id="GO:0005524">
    <property type="term" value="F:ATP binding"/>
    <property type="evidence" value="ECO:0007669"/>
    <property type="project" value="UniProtKB-KW"/>
</dbReference>
<evidence type="ECO:0000256" key="8">
    <source>
        <dbReference type="SAM" id="MobiDB-lite"/>
    </source>
</evidence>
<dbReference type="GO" id="GO:0002758">
    <property type="term" value="P:innate immune response-activating signaling pathway"/>
    <property type="evidence" value="ECO:0007669"/>
    <property type="project" value="UniProtKB-ARBA"/>
</dbReference>
<feature type="domain" description="Disease resistance R13L4/SHOC-2-like LRR" evidence="12">
    <location>
        <begin position="304"/>
        <end position="464"/>
    </location>
</feature>
<dbReference type="PANTHER" id="PTHR36766">
    <property type="entry name" value="PLANT BROAD-SPECTRUM MILDEW RESISTANCE PROTEIN RPW8"/>
    <property type="match status" value="1"/>
</dbReference>
<evidence type="ECO:0000259" key="9">
    <source>
        <dbReference type="Pfam" id="PF00931"/>
    </source>
</evidence>
<dbReference type="InterPro" id="IPR055414">
    <property type="entry name" value="LRR_R13L4/SHOC2-like"/>
</dbReference>
<dbReference type="GO" id="GO:0009626">
    <property type="term" value="P:plant-type hypersensitive response"/>
    <property type="evidence" value="ECO:0007669"/>
    <property type="project" value="UniProtKB-ARBA"/>
</dbReference>
<dbReference type="InterPro" id="IPR058922">
    <property type="entry name" value="WHD_DRP"/>
</dbReference>
<keyword evidence="14" id="KW-1185">Reference proteome</keyword>
<dbReference type="SUPFAM" id="SSF52058">
    <property type="entry name" value="L domain-like"/>
    <property type="match status" value="2"/>
</dbReference>
<feature type="domain" description="Disease resistance protein winged helix" evidence="11">
    <location>
        <begin position="168"/>
        <end position="237"/>
    </location>
</feature>
<dbReference type="Gene3D" id="3.80.10.10">
    <property type="entry name" value="Ribonuclease Inhibitor"/>
    <property type="match status" value="3"/>
</dbReference>
<dbReference type="InterPro" id="IPR042197">
    <property type="entry name" value="Apaf_helical"/>
</dbReference>
<dbReference type="Pfam" id="PF18052">
    <property type="entry name" value="Rx_N"/>
    <property type="match status" value="1"/>
</dbReference>
<dbReference type="PRINTS" id="PR00364">
    <property type="entry name" value="DISEASERSIST"/>
</dbReference>
<feature type="domain" description="Disease resistance N-terminal" evidence="10">
    <location>
        <begin position="755"/>
        <end position="790"/>
    </location>
</feature>
<feature type="non-terminal residue" evidence="13">
    <location>
        <position position="1"/>
    </location>
</feature>
<dbReference type="FunFam" id="1.10.10.10:FF:000322">
    <property type="entry name" value="Probable disease resistance protein At1g63360"/>
    <property type="match status" value="1"/>
</dbReference>
<dbReference type="Proteomes" id="UP000324897">
    <property type="component" value="Chromosome 2"/>
</dbReference>
<evidence type="ECO:0000256" key="5">
    <source>
        <dbReference type="ARBA" id="ARBA00022821"/>
    </source>
</evidence>
<dbReference type="InterPro" id="IPR027417">
    <property type="entry name" value="P-loop_NTPase"/>
</dbReference>
<dbReference type="Gene3D" id="1.20.5.4130">
    <property type="match status" value="1"/>
</dbReference>
<dbReference type="InterPro" id="IPR032675">
    <property type="entry name" value="LRR_dom_sf"/>
</dbReference>
<evidence type="ECO:0000256" key="7">
    <source>
        <dbReference type="ARBA" id="ARBA00023054"/>
    </source>
</evidence>
<dbReference type="Pfam" id="PF23598">
    <property type="entry name" value="LRR_14"/>
    <property type="match status" value="2"/>
</dbReference>
<dbReference type="InterPro" id="IPR002182">
    <property type="entry name" value="NB-ARC"/>
</dbReference>
<feature type="compositionally biased region" description="Basic and acidic residues" evidence="8">
    <location>
        <begin position="570"/>
        <end position="583"/>
    </location>
</feature>
<sequence length="1698" mass="191645">MRKSSSLVEPNLVGKEVAYACRKVVDLVLAHMGNKSYKLAIVGSGGVGKTTLAQKIYNDQKIKGVFDKQAWVCVSKETISDVSLLKEVLRYIGVNQEQGESVGELQSKLASTIKDKRFFLVLHDVWPSNMWKNLLRTPLNSAATGIVLVTTRHDTVAMEIGCFVYCAMYPEDGIIHCDDIVRLWVAEGFIDEKDDQLLEDTTEEYYYELIYQNLLESNFVSANHRQCRMHDLLRMLACYLSREECFIGDPESMRISVLSKLRRISVVTEKDMVVLPSIDEGEYKVRTWRSSYDKSLRVDNTIFTRLTYIRVLDLISSLVQSIPSCIGSLIRLRLLDLDVTDISDLPESIGRLINLQILNLEYCNALHSLPSGITRLCNLRRLGLSGTPLNQVPKGVGRLKFLNDLSGYPIGGDSDNNAKMPDGWKLEELGTLLQLRKLELIKLERATLCSSDSLLMDKKHLKELDLNCTKCTDEAYSEEDAISIGKIFEMLIPPHNFEELRIYDFFGRRIKGATAVTKIGAEFVGCGVGNPGSTDVVAFTKLETLIIDDMPNWEEWTFVVEEEEATTTGKDGREDGSAVKQKGEAPPPRMRLLPHLKTLQLTKCPKLRALPRQLGKEAAGLKTLYLTDVHSLNVVENLQFLSDMLVIRDCEGLERVSNLPQVRELYVDLCRNMRCVESLDNLQQLFLTEDTQEASLLWLPGLQEQHQQLHGEGLDVQLVAMKLHILFSVLQWELGTFHKDRLIGLERHKRMSTVDADRRSIDDSSVSNWFGELRDAMYDADDIIDLARFKGSNLIGEYPSSSSSGKLTTCSGFPLFSCFSTLCTRHEIAVQIRSLNKRIKKIAELGKTFLKFEAESVGSITVSNIRKTSYLVEPNLVGKEIINATSKLVELVLEHRENKVYKIGIVGTGGIGKTTLAQKLYNDHRVEGHFKQRSWICVSQQYSEVALLKEILRSIGVHYQGESVGELQGKLAEAIEEKSYLLVLDDLWQSDVWTNLLRTPLHKASHGTIVLTTRHDTVAKAVGVEHMHRVELMSEEVGWELLWKSMNIKDEKEVHSLRDIGREIVQKCGGLPLAIRVVASVLATKETTESEWQKILSNDAWSLNKLPAELRDWTMYHDNLVSYWIAEGFVEKHENQLMEDTAEEYYYELISRNLLLPDPIYFDQDRCTMHDLLRQLACHLSREECFTGDPLSLEDKSMPKLRRISVVTEKEVVVSPSFDKQKLRVRTFIMFCDKSVAFDHSLYKRLSYVRVLDLAGSSLQNIPDYIGSLIHLRLLLLSSTNITCLPESIGLLKNLQTLSLSECAALHNLPLALTRLCNLRHLLLHGTSINQVPKGLAGLKFLNTVEGFPIGGGSDNSSKLQDGWNLEELGPLLQLRDVDLIKLERATACSADLKLADKKHLRFLALWCTECIDQPYSEGNVSNIEKIMEQLIPPQNLEKLVIGNFFGRSFPTWLGNATHLSAVELLHLIDCKSCVRLPSLGQLSSLKYLKIQGASAVTKIGPEFIGFVVGIPGSTEAVAFPKLEWLVIWDMPTWEDWTFVLEEEATTAGTGGEEYGVATKQKGEAPPPRMRLLPCLKELSLRNCPKLRSLPWQLGQEATGLKNLKLRYAHSLKVVENLPFLSELLLIVHCKDLQKVSGVPQVRELRVQGCPNLRCVENLGNLQRLGQHRSMLEVSSLWMPGLQQQCRELRGEELDVYD</sequence>
<accession>A0A5J9UJ99</accession>
<dbReference type="Gene3D" id="1.10.8.430">
    <property type="entry name" value="Helical domain of apoptotic protease-activating factors"/>
    <property type="match status" value="1"/>
</dbReference>
<evidence type="ECO:0000256" key="3">
    <source>
        <dbReference type="ARBA" id="ARBA00022737"/>
    </source>
</evidence>
<dbReference type="EMBL" id="RWGY01000013">
    <property type="protein sequence ID" value="TVU23544.1"/>
    <property type="molecule type" value="Genomic_DNA"/>
</dbReference>
<dbReference type="Gene3D" id="3.40.50.300">
    <property type="entry name" value="P-loop containing nucleotide triphosphate hydrolases"/>
    <property type="match status" value="2"/>
</dbReference>
<evidence type="ECO:0000259" key="10">
    <source>
        <dbReference type="Pfam" id="PF18052"/>
    </source>
</evidence>
<name>A0A5J9UJ99_9POAL</name>
<comment type="similarity">
    <text evidence="1">Belongs to the disease resistance NB-LRR family.</text>
</comment>
<dbReference type="Gene3D" id="1.10.10.10">
    <property type="entry name" value="Winged helix-like DNA-binding domain superfamily/Winged helix DNA-binding domain"/>
    <property type="match status" value="1"/>
</dbReference>
<dbReference type="InterPro" id="IPR036388">
    <property type="entry name" value="WH-like_DNA-bd_sf"/>
</dbReference>
<dbReference type="FunFam" id="3.40.50.300:FF:001091">
    <property type="entry name" value="Probable disease resistance protein At1g61300"/>
    <property type="match status" value="1"/>
</dbReference>
<dbReference type="InterPro" id="IPR003591">
    <property type="entry name" value="Leu-rich_rpt_typical-subtyp"/>
</dbReference>
<dbReference type="InterPro" id="IPR041118">
    <property type="entry name" value="Rx_N"/>
</dbReference>
<evidence type="ECO:0000256" key="6">
    <source>
        <dbReference type="ARBA" id="ARBA00022840"/>
    </source>
</evidence>
<feature type="domain" description="Disease resistance protein winged helix" evidence="11">
    <location>
        <begin position="1112"/>
        <end position="1177"/>
    </location>
</feature>
<dbReference type="GO" id="GO:0042742">
    <property type="term" value="P:defense response to bacterium"/>
    <property type="evidence" value="ECO:0007669"/>
    <property type="project" value="UniProtKB-ARBA"/>
</dbReference>
<proteinExistence type="inferred from homology"/>
<feature type="domain" description="Disease resistance R13L4/SHOC-2-like LRR" evidence="12">
    <location>
        <begin position="1225"/>
        <end position="1529"/>
    </location>
</feature>
<evidence type="ECO:0000259" key="12">
    <source>
        <dbReference type="Pfam" id="PF23598"/>
    </source>
</evidence>
<evidence type="ECO:0008006" key="15">
    <source>
        <dbReference type="Google" id="ProtNLM"/>
    </source>
</evidence>
<protein>
    <recommendedName>
        <fullName evidence="15">NB-ARC domain-containing protein</fullName>
    </recommendedName>
</protein>
<dbReference type="SUPFAM" id="SSF52540">
    <property type="entry name" value="P-loop containing nucleoside triphosphate hydrolases"/>
    <property type="match status" value="2"/>
</dbReference>
<feature type="domain" description="NB-ARC" evidence="9">
    <location>
        <begin position="32"/>
        <end position="162"/>
    </location>
</feature>
<dbReference type="GO" id="GO:0043531">
    <property type="term" value="F:ADP binding"/>
    <property type="evidence" value="ECO:0007669"/>
    <property type="project" value="InterPro"/>
</dbReference>
<feature type="domain" description="NB-ARC" evidence="9">
    <location>
        <begin position="889"/>
        <end position="1046"/>
    </location>
</feature>
<keyword evidence="4" id="KW-0547">Nucleotide-binding</keyword>
<keyword evidence="2" id="KW-0433">Leucine-rich repeat</keyword>
<feature type="region of interest" description="Disordered" evidence="8">
    <location>
        <begin position="564"/>
        <end position="587"/>
    </location>
</feature>
<dbReference type="Pfam" id="PF23559">
    <property type="entry name" value="WHD_DRP"/>
    <property type="match status" value="2"/>
</dbReference>
<dbReference type="OrthoDB" id="676979at2759"/>
<keyword evidence="7" id="KW-0175">Coiled coil</keyword>
<evidence type="ECO:0000313" key="13">
    <source>
        <dbReference type="EMBL" id="TVU23544.1"/>
    </source>
</evidence>
<gene>
    <name evidence="13" type="ORF">EJB05_25918</name>
</gene>
<evidence type="ECO:0000313" key="14">
    <source>
        <dbReference type="Proteomes" id="UP000324897"/>
    </source>
</evidence>
<keyword evidence="3" id="KW-0677">Repeat</keyword>